<dbReference type="Pfam" id="PF00491">
    <property type="entry name" value="Arginase"/>
    <property type="match status" value="1"/>
</dbReference>
<accession>A0ABP5SBX2</accession>
<organism evidence="2 3">
    <name type="scientific">Streptomyces cuspidosporus</name>
    <dbReference type="NCBI Taxonomy" id="66882"/>
    <lineage>
        <taxon>Bacteria</taxon>
        <taxon>Bacillati</taxon>
        <taxon>Actinomycetota</taxon>
        <taxon>Actinomycetes</taxon>
        <taxon>Kitasatosporales</taxon>
        <taxon>Streptomycetaceae</taxon>
        <taxon>Streptomyces</taxon>
    </lineage>
</organism>
<dbReference type="InterPro" id="IPR023696">
    <property type="entry name" value="Ureohydrolase_dom_sf"/>
</dbReference>
<feature type="region of interest" description="Disordered" evidence="1">
    <location>
        <begin position="78"/>
        <end position="135"/>
    </location>
</feature>
<keyword evidence="3" id="KW-1185">Reference proteome</keyword>
<evidence type="ECO:0000313" key="2">
    <source>
        <dbReference type="EMBL" id="GAA2326683.1"/>
    </source>
</evidence>
<evidence type="ECO:0000256" key="1">
    <source>
        <dbReference type="SAM" id="MobiDB-lite"/>
    </source>
</evidence>
<comment type="caution">
    <text evidence="2">The sequence shown here is derived from an EMBL/GenBank/DDBJ whole genome shotgun (WGS) entry which is preliminary data.</text>
</comment>
<dbReference type="EMBL" id="BAAASD010000001">
    <property type="protein sequence ID" value="GAA2326683.1"/>
    <property type="molecule type" value="Genomic_DNA"/>
</dbReference>
<dbReference type="Gene3D" id="3.40.800.10">
    <property type="entry name" value="Ureohydrolase domain"/>
    <property type="match status" value="1"/>
</dbReference>
<sequence>MSTTHPRGPVDSSRTPRYCGAAACARFGGNAIREVSRLLRAYNPAQSASPFALAQVADAGDIAANPSDIGGAVETIQSAARPAGHRGPPDAPRRRPHRRTAAAARRRQEARPHRTAPLRCPSRTDDENLGFGIVT</sequence>
<name>A0ABP5SBX2_9ACTN</name>
<dbReference type="InterPro" id="IPR006035">
    <property type="entry name" value="Ureohydrolase"/>
</dbReference>
<proteinExistence type="predicted"/>
<dbReference type="SUPFAM" id="SSF52768">
    <property type="entry name" value="Arginase/deacetylase"/>
    <property type="match status" value="1"/>
</dbReference>
<reference evidence="3" key="1">
    <citation type="journal article" date="2019" name="Int. J. Syst. Evol. Microbiol.">
        <title>The Global Catalogue of Microorganisms (GCM) 10K type strain sequencing project: providing services to taxonomists for standard genome sequencing and annotation.</title>
        <authorList>
            <consortium name="The Broad Institute Genomics Platform"/>
            <consortium name="The Broad Institute Genome Sequencing Center for Infectious Disease"/>
            <person name="Wu L."/>
            <person name="Ma J."/>
        </authorList>
    </citation>
    <scope>NUCLEOTIDE SEQUENCE [LARGE SCALE GENOMIC DNA]</scope>
    <source>
        <strain evidence="3">JCM 4316</strain>
    </source>
</reference>
<gene>
    <name evidence="2" type="ORF">GCM10010246_05480</name>
</gene>
<dbReference type="Proteomes" id="UP001500253">
    <property type="component" value="Unassembled WGS sequence"/>
</dbReference>
<evidence type="ECO:0000313" key="3">
    <source>
        <dbReference type="Proteomes" id="UP001500253"/>
    </source>
</evidence>
<protein>
    <submittedName>
        <fullName evidence="2">Uncharacterized protein</fullName>
    </submittedName>
</protein>